<reference evidence="3" key="1">
    <citation type="submission" date="2016-10" db="EMBL/GenBank/DDBJ databases">
        <authorList>
            <person name="Varghese N."/>
            <person name="Submissions S."/>
        </authorList>
    </citation>
    <scope>NUCLEOTIDE SEQUENCE [LARGE SCALE GENOMIC DNA]</scope>
    <source>
        <strain evidence="3">DSM 46136</strain>
    </source>
</reference>
<protein>
    <submittedName>
        <fullName evidence="2">Protein N-acetyltransferase, RimJ/RimL family</fullName>
    </submittedName>
</protein>
<gene>
    <name evidence="2" type="ORF">SAMN05660657_04882</name>
</gene>
<sequence length="175" mass="18540">MLTARDGAVRIRPVGPGDADLYLALRGNPGTMRDLGGPLPPDRIRAGHAREVAETAAGRAQIVVAEVSTPAGWVPAGNVSLVGSPPAAAEIEWLVLPQHRGRGVARTAVRLLLGLPGAAERWGRVEALPSVGNTASNRLCASLGFTDRGEVDVDFAGRSFRCRRWELDLRAQVPQ</sequence>
<proteinExistence type="predicted"/>
<organism evidence="2 3">
    <name type="scientific">Geodermatophilus amargosae</name>
    <dbReference type="NCBI Taxonomy" id="1296565"/>
    <lineage>
        <taxon>Bacteria</taxon>
        <taxon>Bacillati</taxon>
        <taxon>Actinomycetota</taxon>
        <taxon>Actinomycetes</taxon>
        <taxon>Geodermatophilales</taxon>
        <taxon>Geodermatophilaceae</taxon>
        <taxon>Geodermatophilus</taxon>
    </lineage>
</organism>
<dbReference type="RefSeq" id="WP_175551772.1">
    <property type="nucleotide sequence ID" value="NZ_FPBA01000026.1"/>
</dbReference>
<keyword evidence="2" id="KW-0808">Transferase</keyword>
<dbReference type="AlphaFoldDB" id="A0A1I7CU05"/>
<dbReference type="EMBL" id="FPBA01000026">
    <property type="protein sequence ID" value="SFU02901.1"/>
    <property type="molecule type" value="Genomic_DNA"/>
</dbReference>
<dbReference type="STRING" id="1296565.SAMN05660657_04882"/>
<evidence type="ECO:0000259" key="1">
    <source>
        <dbReference type="PROSITE" id="PS51186"/>
    </source>
</evidence>
<dbReference type="GO" id="GO:0016747">
    <property type="term" value="F:acyltransferase activity, transferring groups other than amino-acyl groups"/>
    <property type="evidence" value="ECO:0007669"/>
    <property type="project" value="InterPro"/>
</dbReference>
<dbReference type="PROSITE" id="PS51186">
    <property type="entry name" value="GNAT"/>
    <property type="match status" value="1"/>
</dbReference>
<dbReference type="Pfam" id="PF13302">
    <property type="entry name" value="Acetyltransf_3"/>
    <property type="match status" value="1"/>
</dbReference>
<dbReference type="PANTHER" id="PTHR43792">
    <property type="entry name" value="GNAT FAMILY, PUTATIVE (AFU_ORTHOLOGUE AFUA_3G00765)-RELATED-RELATED"/>
    <property type="match status" value="1"/>
</dbReference>
<evidence type="ECO:0000313" key="3">
    <source>
        <dbReference type="Proteomes" id="UP000199546"/>
    </source>
</evidence>
<dbReference type="SUPFAM" id="SSF55729">
    <property type="entry name" value="Acyl-CoA N-acyltransferases (Nat)"/>
    <property type="match status" value="1"/>
</dbReference>
<dbReference type="InterPro" id="IPR051531">
    <property type="entry name" value="N-acetyltransferase"/>
</dbReference>
<dbReference type="InterPro" id="IPR000182">
    <property type="entry name" value="GNAT_dom"/>
</dbReference>
<accession>A0A1I7CU05</accession>
<dbReference type="Gene3D" id="3.40.630.30">
    <property type="match status" value="1"/>
</dbReference>
<dbReference type="PANTHER" id="PTHR43792:SF16">
    <property type="entry name" value="N-ACETYLTRANSFERASE DOMAIN-CONTAINING PROTEIN"/>
    <property type="match status" value="1"/>
</dbReference>
<keyword evidence="3" id="KW-1185">Reference proteome</keyword>
<name>A0A1I7CU05_9ACTN</name>
<evidence type="ECO:0000313" key="2">
    <source>
        <dbReference type="EMBL" id="SFU02901.1"/>
    </source>
</evidence>
<dbReference type="InterPro" id="IPR016181">
    <property type="entry name" value="Acyl_CoA_acyltransferase"/>
</dbReference>
<feature type="domain" description="N-acetyltransferase" evidence="1">
    <location>
        <begin position="9"/>
        <end position="174"/>
    </location>
</feature>
<dbReference type="Proteomes" id="UP000199546">
    <property type="component" value="Unassembled WGS sequence"/>
</dbReference>